<protein>
    <submittedName>
        <fullName evidence="1">Uncharacterized protein</fullName>
    </submittedName>
</protein>
<reference evidence="1" key="1">
    <citation type="submission" date="2022-12" db="EMBL/GenBank/DDBJ databases">
        <title>Peptostreptococcus.</title>
        <authorList>
            <person name="Lee S.H."/>
        </authorList>
    </citation>
    <scope>NUCLEOTIDE SEQUENCE</scope>
    <source>
        <strain evidence="1">CBA3647</strain>
    </source>
</reference>
<evidence type="ECO:0000313" key="2">
    <source>
        <dbReference type="Proteomes" id="UP001164187"/>
    </source>
</evidence>
<gene>
    <name evidence="1" type="ORF">O0R46_03795</name>
</gene>
<sequence length="659" mass="78178">MKENEKIIFEMESGYNLIGLEQFNLENMCLQFTNLGNIYVSKVDSLDEVSYFIMYNYEEHRKKLYSELDENNVNVVSSNMPFEIHDNGRVFNINLNLIIVLDIEEFIQIKDNIDEFIFIFNEGKSLFILDGEDYYVGYIELKDRILNLFNDDNKFEVEYTEISDFNFNRNLMKLGGFFCFKNNKNIVKKIDVIGAFDSDFKRQIASKTNNNKKILNELYYDVLVYTEIDAKIESKRYKSKKVYIFLKGDKYLIFDKESKSSIWEMNKNSLSKIMLNEKKYLIFDGKNFISLNIDSDQADNLKFSLLKNINEKKLAFTLKQNPIFIESKDEELNISSIDGVKLLSIDKNTISDIKIYHSKLLCHLDYFLIEVIYSDKLVKFYVKKAFAETILIQSFEHYHNTILNDASLEDIYENWTKSVADMVIFNYFSDIYLMMSNIIGTDFRVFDDHKKVELLNSIYKRVNNELVELDKTTIYLSEVLRKNEINYFKSIGKDPDLNLINELERTFFDIRNDIGLDLTQMVNIIANSRNFIGVFTANQGLLKTYEDDNEKIIFDEIDTIANKLEHFYYDMLPHYIGRILRQVFISYRDLYKNYSDIDGLELKKELLERLRINYVYKQFSTETKDSIIRKKIIDDLYSLMKFSNMKLESEYYFSGGYRK</sequence>
<accession>A0ABY7JV33</accession>
<dbReference type="EMBL" id="CP114052">
    <property type="protein sequence ID" value="WAW15577.1"/>
    <property type="molecule type" value="Genomic_DNA"/>
</dbReference>
<proteinExistence type="predicted"/>
<keyword evidence="2" id="KW-1185">Reference proteome</keyword>
<name>A0ABY7JV33_9FIRM</name>
<dbReference type="RefSeq" id="WP_269312251.1">
    <property type="nucleotide sequence ID" value="NZ_CP114052.1"/>
</dbReference>
<evidence type="ECO:0000313" key="1">
    <source>
        <dbReference type="EMBL" id="WAW15577.1"/>
    </source>
</evidence>
<organism evidence="1 2">
    <name type="scientific">Peptostreptococcus equinus</name>
    <dbReference type="NCBI Taxonomy" id="3003601"/>
    <lineage>
        <taxon>Bacteria</taxon>
        <taxon>Bacillati</taxon>
        <taxon>Bacillota</taxon>
        <taxon>Clostridia</taxon>
        <taxon>Peptostreptococcales</taxon>
        <taxon>Peptostreptococcaceae</taxon>
        <taxon>Peptostreptococcus</taxon>
    </lineage>
</organism>
<dbReference type="Proteomes" id="UP001164187">
    <property type="component" value="Chromosome"/>
</dbReference>